<feature type="compositionally biased region" description="Polar residues" evidence="16">
    <location>
        <begin position="290"/>
        <end position="306"/>
    </location>
</feature>
<evidence type="ECO:0000256" key="4">
    <source>
        <dbReference type="ARBA" id="ARBA00012483"/>
    </source>
</evidence>
<dbReference type="InterPro" id="IPR036388">
    <property type="entry name" value="WH-like_DNA-bd_sf"/>
</dbReference>
<dbReference type="PANTHER" id="PTHR20973:SF0">
    <property type="entry name" value="NON-STRUCTURAL MAINTENANCE OF CHROMOSOMES ELEMENT 1 HOMOLOG"/>
    <property type="match status" value="1"/>
</dbReference>
<dbReference type="GO" id="GO:0008270">
    <property type="term" value="F:zinc ion binding"/>
    <property type="evidence" value="ECO:0007669"/>
    <property type="project" value="UniProtKB-KW"/>
</dbReference>
<reference evidence="18 19" key="1">
    <citation type="submission" date="2016-07" db="EMBL/GenBank/DDBJ databases">
        <title>Draft genome of the white-rot fungus Obba rivulosa 3A-2.</title>
        <authorList>
            <consortium name="DOE Joint Genome Institute"/>
            <person name="Miettinen O."/>
            <person name="Riley R."/>
            <person name="Acob R."/>
            <person name="Barry K."/>
            <person name="Cullen D."/>
            <person name="De Vries R."/>
            <person name="Hainaut M."/>
            <person name="Hatakka A."/>
            <person name="Henrissat B."/>
            <person name="Hilden K."/>
            <person name="Kuo R."/>
            <person name="Labutti K."/>
            <person name="Lipzen A."/>
            <person name="Makela M.R."/>
            <person name="Sandor L."/>
            <person name="Spatafora J.W."/>
            <person name="Grigoriev I.V."/>
            <person name="Hibbett D.S."/>
        </authorList>
    </citation>
    <scope>NUCLEOTIDE SEQUENCE [LARGE SCALE GENOMIC DNA]</scope>
    <source>
        <strain evidence="18 19">3A-2</strain>
    </source>
</reference>
<comment type="function">
    <text evidence="15">Acts in a DNA repair pathway for removal of UV-induced DNA damage that is distinct from classical nucleotide excision repair and in repair of ionizing radiation damage. Functions in homologous recombination repair of DNA double strand breaks and in recovery of stalled replication forks.</text>
</comment>
<sequence>MVSSNDVQRLFLQSMLSRRMVSYNLALKLWEKCVEAVRAADETLDVPFEGSRDSWNSFVTRLNDTLDPLNLELAHSHDESTGKEMFALVNRKDDAIAQMATDYTSVEIVYFKAVVEQIMLAPNESYCVSSLAALREVNSLKTNMTKAQAEVVLGSFVTRGWLLKSKKGRYSLSIRSLMELQDYLKNNYPEEIFECTICSEVITRGIRCYSPNCQSRMHHHCYNLYKAGKHVCPTCGTSWSGEVNVKKLKPIGEGAFREGQDLTRRQARHTPEEDEDDEAEEEYVEEEPSQLPQTQKKGKNNATASENMEVDDEEEDEASPPPRPQRSRRAR</sequence>
<dbReference type="GO" id="GO:0000724">
    <property type="term" value="P:double-strand break repair via homologous recombination"/>
    <property type="evidence" value="ECO:0007669"/>
    <property type="project" value="TreeGrafter"/>
</dbReference>
<evidence type="ECO:0000256" key="11">
    <source>
        <dbReference type="ARBA" id="ARBA00022833"/>
    </source>
</evidence>
<evidence type="ECO:0000256" key="16">
    <source>
        <dbReference type="SAM" id="MobiDB-lite"/>
    </source>
</evidence>
<dbReference type="InterPro" id="IPR014857">
    <property type="entry name" value="Nse1_RING_C4HC3-type"/>
</dbReference>
<feature type="compositionally biased region" description="Acidic residues" evidence="16">
    <location>
        <begin position="308"/>
        <end position="318"/>
    </location>
</feature>
<dbReference type="Pfam" id="PF08746">
    <property type="entry name" value="zf-RING-like"/>
    <property type="match status" value="1"/>
</dbReference>
<accession>A0A8E2DSG9</accession>
<dbReference type="InterPro" id="IPR013083">
    <property type="entry name" value="Znf_RING/FYVE/PHD"/>
</dbReference>
<evidence type="ECO:0000313" key="18">
    <source>
        <dbReference type="EMBL" id="OCH95004.1"/>
    </source>
</evidence>
<comment type="subcellular location">
    <subcellularLocation>
        <location evidence="2 15">Nucleus</location>
    </subcellularLocation>
</comment>
<evidence type="ECO:0000256" key="7">
    <source>
        <dbReference type="ARBA" id="ARBA00022723"/>
    </source>
</evidence>
<evidence type="ECO:0000256" key="13">
    <source>
        <dbReference type="ARBA" id="ARBA00023204"/>
    </source>
</evidence>
<evidence type="ECO:0000256" key="5">
    <source>
        <dbReference type="ARBA" id="ARBA00019422"/>
    </source>
</evidence>
<evidence type="ECO:0000256" key="1">
    <source>
        <dbReference type="ARBA" id="ARBA00000900"/>
    </source>
</evidence>
<dbReference type="InterPro" id="IPR011513">
    <property type="entry name" value="Nse1"/>
</dbReference>
<keyword evidence="12 15" id="KW-0233">DNA recombination</keyword>
<feature type="domain" description="Non-structural maintenance of chromosomes element 1 RING C4HC3-type" evidence="17">
    <location>
        <begin position="195"/>
        <end position="235"/>
    </location>
</feature>
<evidence type="ECO:0000256" key="15">
    <source>
        <dbReference type="RuleBase" id="RU368018"/>
    </source>
</evidence>
<evidence type="ECO:0000256" key="2">
    <source>
        <dbReference type="ARBA" id="ARBA00004123"/>
    </source>
</evidence>
<dbReference type="EMBL" id="KV722339">
    <property type="protein sequence ID" value="OCH95004.1"/>
    <property type="molecule type" value="Genomic_DNA"/>
</dbReference>
<keyword evidence="10 15" id="KW-0833">Ubl conjugation pathway</keyword>
<feature type="region of interest" description="Disordered" evidence="16">
    <location>
        <begin position="251"/>
        <end position="331"/>
    </location>
</feature>
<evidence type="ECO:0000256" key="10">
    <source>
        <dbReference type="ARBA" id="ARBA00022786"/>
    </source>
</evidence>
<dbReference type="OrthoDB" id="185455at2759"/>
<comment type="catalytic activity">
    <reaction evidence="1 15">
        <text>S-ubiquitinyl-[E2 ubiquitin-conjugating enzyme]-L-cysteine + [acceptor protein]-L-lysine = [E2 ubiquitin-conjugating enzyme]-L-cysteine + N(6)-ubiquitinyl-[acceptor protein]-L-lysine.</text>
        <dbReference type="EC" id="2.3.2.27"/>
    </reaction>
</comment>
<keyword evidence="14 15" id="KW-0539">Nucleus</keyword>
<evidence type="ECO:0000256" key="12">
    <source>
        <dbReference type="ARBA" id="ARBA00023172"/>
    </source>
</evidence>
<name>A0A8E2DSG9_9APHY</name>
<dbReference type="GO" id="GO:0030915">
    <property type="term" value="C:Smc5-Smc6 complex"/>
    <property type="evidence" value="ECO:0007669"/>
    <property type="project" value="UniProtKB-UniRule"/>
</dbReference>
<keyword evidence="11 15" id="KW-0862">Zinc</keyword>
<dbReference type="EC" id="2.3.2.27" evidence="4 15"/>
<evidence type="ECO:0000313" key="19">
    <source>
        <dbReference type="Proteomes" id="UP000250043"/>
    </source>
</evidence>
<keyword evidence="13 15" id="KW-0234">DNA repair</keyword>
<feature type="compositionally biased region" description="Basic and acidic residues" evidence="16">
    <location>
        <begin position="255"/>
        <end position="264"/>
    </location>
</feature>
<evidence type="ECO:0000256" key="6">
    <source>
        <dbReference type="ARBA" id="ARBA00022679"/>
    </source>
</evidence>
<comment type="subunit">
    <text evidence="15">Component of the Smc5-Smc6 complex.</text>
</comment>
<dbReference type="FunFam" id="1.10.10.10:FF:000270">
    <property type="entry name" value="Non-structural maintenance of chromosomes element 1 homolog"/>
    <property type="match status" value="1"/>
</dbReference>
<proteinExistence type="inferred from homology"/>
<dbReference type="Proteomes" id="UP000250043">
    <property type="component" value="Unassembled WGS sequence"/>
</dbReference>
<feature type="compositionally biased region" description="Acidic residues" evidence="16">
    <location>
        <begin position="272"/>
        <end position="288"/>
    </location>
</feature>
<dbReference type="Gene3D" id="3.90.1150.220">
    <property type="match status" value="1"/>
</dbReference>
<dbReference type="SUPFAM" id="SSF57850">
    <property type="entry name" value="RING/U-box"/>
    <property type="match status" value="1"/>
</dbReference>
<keyword evidence="19" id="KW-1185">Reference proteome</keyword>
<comment type="similarity">
    <text evidence="3 15">Belongs to the NSE1 family.</text>
</comment>
<evidence type="ECO:0000256" key="3">
    <source>
        <dbReference type="ARBA" id="ARBA00010258"/>
    </source>
</evidence>
<dbReference type="Gene3D" id="1.10.10.10">
    <property type="entry name" value="Winged helix-like DNA-binding domain superfamily/Winged helix DNA-binding domain"/>
    <property type="match status" value="1"/>
</dbReference>
<dbReference type="PANTHER" id="PTHR20973">
    <property type="entry name" value="NON-SMC ELEMENT 1-RELATED"/>
    <property type="match status" value="1"/>
</dbReference>
<evidence type="ECO:0000256" key="14">
    <source>
        <dbReference type="ARBA" id="ARBA00023242"/>
    </source>
</evidence>
<dbReference type="GO" id="GO:0005634">
    <property type="term" value="C:nucleus"/>
    <property type="evidence" value="ECO:0007669"/>
    <property type="project" value="UniProtKB-SubCell"/>
</dbReference>
<keyword evidence="9 15" id="KW-0863">Zinc-finger</keyword>
<keyword evidence="7 15" id="KW-0479">Metal-binding</keyword>
<keyword evidence="6 15" id="KW-0808">Transferase</keyword>
<dbReference type="Pfam" id="PF07574">
    <property type="entry name" value="SMC_Nse1"/>
    <property type="match status" value="1"/>
</dbReference>
<dbReference type="Gene3D" id="3.30.40.10">
    <property type="entry name" value="Zinc/RING finger domain, C3HC4 (zinc finger)"/>
    <property type="match status" value="1"/>
</dbReference>
<organism evidence="18 19">
    <name type="scientific">Obba rivulosa</name>
    <dbReference type="NCBI Taxonomy" id="1052685"/>
    <lineage>
        <taxon>Eukaryota</taxon>
        <taxon>Fungi</taxon>
        <taxon>Dikarya</taxon>
        <taxon>Basidiomycota</taxon>
        <taxon>Agaricomycotina</taxon>
        <taxon>Agaricomycetes</taxon>
        <taxon>Polyporales</taxon>
        <taxon>Gelatoporiaceae</taxon>
        <taxon>Obba</taxon>
    </lineage>
</organism>
<dbReference type="AlphaFoldDB" id="A0A8E2DSG9"/>
<evidence type="ECO:0000259" key="17">
    <source>
        <dbReference type="Pfam" id="PF08746"/>
    </source>
</evidence>
<evidence type="ECO:0000256" key="9">
    <source>
        <dbReference type="ARBA" id="ARBA00022771"/>
    </source>
</evidence>
<dbReference type="GO" id="GO:0061630">
    <property type="term" value="F:ubiquitin protein ligase activity"/>
    <property type="evidence" value="ECO:0007669"/>
    <property type="project" value="UniProtKB-EC"/>
</dbReference>
<keyword evidence="8 15" id="KW-0227">DNA damage</keyword>
<protein>
    <recommendedName>
        <fullName evidence="5 15">Non-structural maintenance of chromosomes element 1 homolog</fullName>
        <ecNumber evidence="4 15">2.3.2.27</ecNumber>
    </recommendedName>
</protein>
<gene>
    <name evidence="18" type="ORF">OBBRIDRAFT_746510</name>
</gene>
<evidence type="ECO:0000256" key="8">
    <source>
        <dbReference type="ARBA" id="ARBA00022763"/>
    </source>
</evidence>